<evidence type="ECO:0008006" key="4">
    <source>
        <dbReference type="Google" id="ProtNLM"/>
    </source>
</evidence>
<organism evidence="2 3">
    <name type="scientific">Rathayibacter festucae</name>
    <dbReference type="NCBI Taxonomy" id="110937"/>
    <lineage>
        <taxon>Bacteria</taxon>
        <taxon>Bacillati</taxon>
        <taxon>Actinomycetota</taxon>
        <taxon>Actinomycetes</taxon>
        <taxon>Micrococcales</taxon>
        <taxon>Microbacteriaceae</taxon>
        <taxon>Rathayibacter</taxon>
    </lineage>
</organism>
<keyword evidence="3" id="KW-1185">Reference proteome</keyword>
<name>A0ABX6H1J1_9MICO</name>
<sequence length="295" mass="30285">MHSPDALRADGTVSSLRTYRYVRVSLVAAVLFLGVGVTWHLAALGPLRSISAAYYTPVRSVFVGSLFAVAVGLVVLAGRSVRRTLLVIAGFTAPVIALVPAPIPSDELQLLTGTGCPAGVARCVAPGTADAIAVGMLAYLVVAAAALVASLAFLAVDRALDRGAWLRAGGAAVLLAGLAVFSTTPVFADLGHYAAAALFFLLIAAVAGIHAHAVRSQGVRGPGSLRAYSLAYSALAVLLAAVDASAIVLLLTGRASALLGEQWLLIVEAIALALFTAFWILQTVENWRDPDAAAH</sequence>
<keyword evidence="1" id="KW-0812">Transmembrane</keyword>
<evidence type="ECO:0000256" key="1">
    <source>
        <dbReference type="SAM" id="Phobius"/>
    </source>
</evidence>
<feature type="transmembrane region" description="Helical" evidence="1">
    <location>
        <begin position="61"/>
        <end position="78"/>
    </location>
</feature>
<feature type="transmembrane region" description="Helical" evidence="1">
    <location>
        <begin position="85"/>
        <end position="103"/>
    </location>
</feature>
<reference evidence="3" key="1">
    <citation type="submission" date="2019-12" db="EMBL/GenBank/DDBJ databases">
        <title>Complete and draft genome sequences of new strains and members of some known species of the genus Rathayibacter isolated from plants.</title>
        <authorList>
            <person name="Tarlachkov S.V."/>
            <person name="Starodumova I.P."/>
            <person name="Dorofeeva L.V."/>
            <person name="Prisyazhnaya N.V."/>
            <person name="Leyn S."/>
            <person name="Zlamal J."/>
            <person name="Elan M."/>
            <person name="Osterman A.L."/>
            <person name="Nadler S."/>
            <person name="Subbotin S.A."/>
            <person name="Evtushenko L.I."/>
        </authorList>
    </citation>
    <scope>NUCLEOTIDE SEQUENCE [LARGE SCALE GENOMIC DNA]</scope>
    <source>
        <strain evidence="3">VKM Ac-2802</strain>
    </source>
</reference>
<protein>
    <recommendedName>
        <fullName evidence="4">DUF998 domain-containing protein</fullName>
    </recommendedName>
</protein>
<dbReference type="RefSeq" id="WP_159423309.1">
    <property type="nucleotide sequence ID" value="NZ_CP047180.1"/>
</dbReference>
<feature type="transmembrane region" description="Helical" evidence="1">
    <location>
        <begin position="225"/>
        <end position="251"/>
    </location>
</feature>
<keyword evidence="1" id="KW-0472">Membrane</keyword>
<feature type="transmembrane region" description="Helical" evidence="1">
    <location>
        <begin position="21"/>
        <end position="41"/>
    </location>
</feature>
<keyword evidence="1" id="KW-1133">Transmembrane helix</keyword>
<feature type="transmembrane region" description="Helical" evidence="1">
    <location>
        <begin position="193"/>
        <end position="213"/>
    </location>
</feature>
<gene>
    <name evidence="2" type="ORF">GSU69_13810</name>
</gene>
<proteinExistence type="predicted"/>
<accession>A0ABX6H1J1</accession>
<feature type="transmembrane region" description="Helical" evidence="1">
    <location>
        <begin position="136"/>
        <end position="156"/>
    </location>
</feature>
<evidence type="ECO:0000313" key="3">
    <source>
        <dbReference type="Proteomes" id="UP000464597"/>
    </source>
</evidence>
<dbReference type="EMBL" id="CP047180">
    <property type="protein sequence ID" value="QHC63646.1"/>
    <property type="molecule type" value="Genomic_DNA"/>
</dbReference>
<dbReference type="Proteomes" id="UP000464597">
    <property type="component" value="Chromosome"/>
</dbReference>
<evidence type="ECO:0000313" key="2">
    <source>
        <dbReference type="EMBL" id="QHC63646.1"/>
    </source>
</evidence>
<feature type="transmembrane region" description="Helical" evidence="1">
    <location>
        <begin position="168"/>
        <end position="187"/>
    </location>
</feature>
<feature type="transmembrane region" description="Helical" evidence="1">
    <location>
        <begin position="263"/>
        <end position="281"/>
    </location>
</feature>